<protein>
    <submittedName>
        <fullName evidence="1">Uncharacterized protein</fullName>
    </submittedName>
</protein>
<evidence type="ECO:0000313" key="1">
    <source>
        <dbReference type="EMBL" id="TQD86075.1"/>
    </source>
</evidence>
<gene>
    <name evidence="1" type="ORF">C1H46_028349</name>
</gene>
<sequence length="65" mass="7306">MLVFMSGSSKLIHVVHDIFLGVGLRLICTVMECGNIIYRSTSPQIRWLDAHSPRAVLILDALSYF</sequence>
<evidence type="ECO:0000313" key="2">
    <source>
        <dbReference type="Proteomes" id="UP000315295"/>
    </source>
</evidence>
<dbReference type="STRING" id="106549.A0A540LHX3"/>
<organism evidence="1 2">
    <name type="scientific">Malus baccata</name>
    <name type="common">Siberian crab apple</name>
    <name type="synonym">Pyrus baccata</name>
    <dbReference type="NCBI Taxonomy" id="106549"/>
    <lineage>
        <taxon>Eukaryota</taxon>
        <taxon>Viridiplantae</taxon>
        <taxon>Streptophyta</taxon>
        <taxon>Embryophyta</taxon>
        <taxon>Tracheophyta</taxon>
        <taxon>Spermatophyta</taxon>
        <taxon>Magnoliopsida</taxon>
        <taxon>eudicotyledons</taxon>
        <taxon>Gunneridae</taxon>
        <taxon>Pentapetalae</taxon>
        <taxon>rosids</taxon>
        <taxon>fabids</taxon>
        <taxon>Rosales</taxon>
        <taxon>Rosaceae</taxon>
        <taxon>Amygdaloideae</taxon>
        <taxon>Maleae</taxon>
        <taxon>Malus</taxon>
    </lineage>
</organism>
<name>A0A540LHX3_MALBA</name>
<reference evidence="1 2" key="1">
    <citation type="journal article" date="2019" name="G3 (Bethesda)">
        <title>Sequencing of a Wild Apple (Malus baccata) Genome Unravels the Differences Between Cultivated and Wild Apple Species Regarding Disease Resistance and Cold Tolerance.</title>
        <authorList>
            <person name="Chen X."/>
        </authorList>
    </citation>
    <scope>NUCLEOTIDE SEQUENCE [LARGE SCALE GENOMIC DNA]</scope>
    <source>
        <strain evidence="2">cv. Shandingzi</strain>
        <tissue evidence="1">Leaves</tissue>
    </source>
</reference>
<dbReference type="Proteomes" id="UP000315295">
    <property type="component" value="Unassembled WGS sequence"/>
</dbReference>
<comment type="caution">
    <text evidence="1">The sequence shown here is derived from an EMBL/GenBank/DDBJ whole genome shotgun (WGS) entry which is preliminary data.</text>
</comment>
<proteinExistence type="predicted"/>
<dbReference type="EMBL" id="VIEB01000576">
    <property type="protein sequence ID" value="TQD86075.1"/>
    <property type="molecule type" value="Genomic_DNA"/>
</dbReference>
<accession>A0A540LHX3</accession>
<keyword evidence="2" id="KW-1185">Reference proteome</keyword>
<dbReference type="AlphaFoldDB" id="A0A540LHX3"/>